<dbReference type="AlphaFoldDB" id="A0A8T0NGI0"/>
<evidence type="ECO:0000313" key="7">
    <source>
        <dbReference type="EMBL" id="KAG2548470.1"/>
    </source>
</evidence>
<evidence type="ECO:0000256" key="4">
    <source>
        <dbReference type="ARBA" id="ARBA00023163"/>
    </source>
</evidence>
<dbReference type="OrthoDB" id="730183at2759"/>
<dbReference type="GO" id="GO:0006355">
    <property type="term" value="P:regulation of DNA-templated transcription"/>
    <property type="evidence" value="ECO:0007669"/>
    <property type="project" value="InterPro"/>
</dbReference>
<organism evidence="7 8">
    <name type="scientific">Panicum virgatum</name>
    <name type="common">Blackwell switchgrass</name>
    <dbReference type="NCBI Taxonomy" id="38727"/>
    <lineage>
        <taxon>Eukaryota</taxon>
        <taxon>Viridiplantae</taxon>
        <taxon>Streptophyta</taxon>
        <taxon>Embryophyta</taxon>
        <taxon>Tracheophyta</taxon>
        <taxon>Spermatophyta</taxon>
        <taxon>Magnoliopsida</taxon>
        <taxon>Liliopsida</taxon>
        <taxon>Poales</taxon>
        <taxon>Poaceae</taxon>
        <taxon>PACMAD clade</taxon>
        <taxon>Panicoideae</taxon>
        <taxon>Panicodae</taxon>
        <taxon>Paniceae</taxon>
        <taxon>Panicinae</taxon>
        <taxon>Panicum</taxon>
        <taxon>Panicum sect. Hiantes</taxon>
    </lineage>
</organism>
<dbReference type="InterPro" id="IPR003441">
    <property type="entry name" value="NAC-dom"/>
</dbReference>
<dbReference type="PANTHER" id="PTHR31744:SF87">
    <property type="entry name" value="CONTAINING PROTEIN 21_22, PUTATIVE, EXPRESSED-RELATED"/>
    <property type="match status" value="1"/>
</dbReference>
<dbReference type="FunFam" id="2.170.150.80:FF:000006">
    <property type="entry name" value="NAC domain-containing protein 100-like"/>
    <property type="match status" value="1"/>
</dbReference>
<comment type="subcellular location">
    <subcellularLocation>
        <location evidence="1">Nucleus</location>
    </subcellularLocation>
</comment>
<reference evidence="7" key="1">
    <citation type="submission" date="2020-05" db="EMBL/GenBank/DDBJ databases">
        <title>WGS assembly of Panicum virgatum.</title>
        <authorList>
            <person name="Lovell J.T."/>
            <person name="Jenkins J."/>
            <person name="Shu S."/>
            <person name="Juenger T.E."/>
            <person name="Schmutz J."/>
        </authorList>
    </citation>
    <scope>NUCLEOTIDE SEQUENCE</scope>
    <source>
        <strain evidence="7">AP13</strain>
    </source>
</reference>
<dbReference type="EMBL" id="CM029053">
    <property type="protein sequence ID" value="KAG2548470.1"/>
    <property type="molecule type" value="Genomic_DNA"/>
</dbReference>
<feature type="domain" description="NAC" evidence="6">
    <location>
        <begin position="10"/>
        <end position="156"/>
    </location>
</feature>
<evidence type="ECO:0000256" key="3">
    <source>
        <dbReference type="ARBA" id="ARBA00023125"/>
    </source>
</evidence>
<dbReference type="InterPro" id="IPR036093">
    <property type="entry name" value="NAC_dom_sf"/>
</dbReference>
<dbReference type="SUPFAM" id="SSF101941">
    <property type="entry name" value="NAC domain"/>
    <property type="match status" value="1"/>
</dbReference>
<keyword evidence="8" id="KW-1185">Reference proteome</keyword>
<keyword evidence="3" id="KW-0238">DNA-binding</keyword>
<evidence type="ECO:0000256" key="5">
    <source>
        <dbReference type="ARBA" id="ARBA00023242"/>
    </source>
</evidence>
<keyword evidence="2" id="KW-0805">Transcription regulation</keyword>
<evidence type="ECO:0000256" key="1">
    <source>
        <dbReference type="ARBA" id="ARBA00004123"/>
    </source>
</evidence>
<name>A0A8T0NGI0_PANVG</name>
<accession>A0A8T0NGI0</accession>
<sequence>MGLREMDSALPPGFRFYPSDEELVCFYLRNKVANQRVPSGTLVEVDLHAREPWELPDVAKLTAEEWYFFSFRDRKYATGSRTNRATKTGYWKATGKDRVVHEQGTRALVGMRKTLVFYRGRAPNGQKTGWVMHEFRLETPNSTPKEDWVLCRVFSKMKPSSEGEEAGGQIHRYPATDTGAEPSSPPAFLGSLPDPTVTHPADEFYQQRQAITTGTQCGSGVGSSGAMLMNLQAMLQLGSFLDYCSPVVHHGVAVGAPHNAGCCGDDAAMAMALGHVGFEEHGMGEVVEMEYAQAQAGCGNRGGLYC</sequence>
<comment type="caution">
    <text evidence="7">The sequence shown here is derived from an EMBL/GenBank/DDBJ whole genome shotgun (WGS) entry which is preliminary data.</text>
</comment>
<protein>
    <recommendedName>
        <fullName evidence="6">NAC domain-containing protein</fullName>
    </recommendedName>
</protein>
<dbReference type="Pfam" id="PF02365">
    <property type="entry name" value="NAM"/>
    <property type="match status" value="1"/>
</dbReference>
<evidence type="ECO:0000259" key="6">
    <source>
        <dbReference type="PROSITE" id="PS51005"/>
    </source>
</evidence>
<evidence type="ECO:0000256" key="2">
    <source>
        <dbReference type="ARBA" id="ARBA00023015"/>
    </source>
</evidence>
<proteinExistence type="predicted"/>
<dbReference type="GO" id="GO:0003677">
    <property type="term" value="F:DNA binding"/>
    <property type="evidence" value="ECO:0007669"/>
    <property type="project" value="UniProtKB-KW"/>
</dbReference>
<keyword evidence="5" id="KW-0539">Nucleus</keyword>
<dbReference type="PANTHER" id="PTHR31744">
    <property type="entry name" value="PROTEIN CUP-SHAPED COTYLEDON 2-RELATED"/>
    <property type="match status" value="1"/>
</dbReference>
<dbReference type="PROSITE" id="PS51005">
    <property type="entry name" value="NAC"/>
    <property type="match status" value="1"/>
</dbReference>
<dbReference type="Proteomes" id="UP000823388">
    <property type="component" value="Chromosome 9K"/>
</dbReference>
<gene>
    <name evidence="7" type="ORF">PVAP13_9KG187700</name>
</gene>
<keyword evidence="4" id="KW-0804">Transcription</keyword>
<evidence type="ECO:0000313" key="8">
    <source>
        <dbReference type="Proteomes" id="UP000823388"/>
    </source>
</evidence>
<dbReference type="Gene3D" id="2.170.150.80">
    <property type="entry name" value="NAC domain"/>
    <property type="match status" value="1"/>
</dbReference>
<dbReference type="GO" id="GO:0005634">
    <property type="term" value="C:nucleus"/>
    <property type="evidence" value="ECO:0007669"/>
    <property type="project" value="UniProtKB-SubCell"/>
</dbReference>